<feature type="repeat" description="WD" evidence="5">
    <location>
        <begin position="125"/>
        <end position="166"/>
    </location>
</feature>
<feature type="domain" description="F-box" evidence="6">
    <location>
        <begin position="14"/>
        <end position="61"/>
    </location>
</feature>
<evidence type="ECO:0000313" key="7">
    <source>
        <dbReference type="EnsemblMetazoa" id="XP_014256697.1"/>
    </source>
</evidence>
<evidence type="ECO:0000313" key="8">
    <source>
        <dbReference type="Proteomes" id="UP000494040"/>
    </source>
</evidence>
<dbReference type="Pfam" id="PF00400">
    <property type="entry name" value="WD40"/>
    <property type="match status" value="1"/>
</dbReference>
<organism evidence="7 8">
    <name type="scientific">Cimex lectularius</name>
    <name type="common">Bed bug</name>
    <name type="synonym">Acanthia lectularia</name>
    <dbReference type="NCBI Taxonomy" id="79782"/>
    <lineage>
        <taxon>Eukaryota</taxon>
        <taxon>Metazoa</taxon>
        <taxon>Ecdysozoa</taxon>
        <taxon>Arthropoda</taxon>
        <taxon>Hexapoda</taxon>
        <taxon>Insecta</taxon>
        <taxon>Pterygota</taxon>
        <taxon>Neoptera</taxon>
        <taxon>Paraneoptera</taxon>
        <taxon>Hemiptera</taxon>
        <taxon>Heteroptera</taxon>
        <taxon>Panheteroptera</taxon>
        <taxon>Cimicomorpha</taxon>
        <taxon>Cimicidae</taxon>
        <taxon>Cimex</taxon>
    </lineage>
</organism>
<evidence type="ECO:0000256" key="5">
    <source>
        <dbReference type="PROSITE-ProRule" id="PRU00221"/>
    </source>
</evidence>
<evidence type="ECO:0000256" key="4">
    <source>
        <dbReference type="ARBA" id="ARBA00022737"/>
    </source>
</evidence>
<dbReference type="PROSITE" id="PS50082">
    <property type="entry name" value="WD_REPEATS_2"/>
    <property type="match status" value="1"/>
</dbReference>
<reference evidence="7" key="1">
    <citation type="submission" date="2022-01" db="UniProtKB">
        <authorList>
            <consortium name="EnsemblMetazoa"/>
        </authorList>
    </citation>
    <scope>IDENTIFICATION</scope>
</reference>
<dbReference type="InterPro" id="IPR052139">
    <property type="entry name" value="Methylosome_Comp_WDR77"/>
</dbReference>
<keyword evidence="2" id="KW-0963">Cytoplasm</keyword>
<dbReference type="OMA" id="CLAANDH"/>
<dbReference type="GO" id="GO:0007309">
    <property type="term" value="P:oocyte axis specification"/>
    <property type="evidence" value="ECO:0007669"/>
    <property type="project" value="TreeGrafter"/>
</dbReference>
<dbReference type="AlphaFoldDB" id="A0A8I6S5X2"/>
<dbReference type="SUPFAM" id="SSF50978">
    <property type="entry name" value="WD40 repeat-like"/>
    <property type="match status" value="1"/>
</dbReference>
<keyword evidence="3 5" id="KW-0853">WD repeat</keyword>
<name>A0A8I6S5X2_CIMLE</name>
<sequence>MSSSQSEESVSEKEGHILRLPVEIIENIFLRLDADFLMWSVRCVCKRFCSILTDEVFWKMHYIKRRKAVTNRNYKNPYPILEKYGLYNKSWKSGLDIQWRDLAVHFTTDVKKWAFTKRLSTRKLTVPHAASVDAVCILKGAEHCISGGRDRLLAVWDIKTCKNVTCYEKAHSGWIWDIDAYDNDHFFSCGWDSNVVQWSLRSTDVQPIEIYRCENPAMTIACKQGLVAAGLLDVPRILLIDPRIQVIDFKSKVQAHRGAITDICIYENTLLSVSEDKTMAIYDLRMKKTIRENIMIAVDESFPRSIGVKHNLVYVGDTRGNIHVFDSNDNFNRVQVVQLGLDCKQITAVVPRLGSLIVGSTDKTVRLLVPSKPHFTYREYRFGGEVTSMDCKQNVIAVGATDHSVTLLKGVPETCYLADNIEL</sequence>
<dbReference type="Gene3D" id="1.20.1280.50">
    <property type="match status" value="1"/>
</dbReference>
<dbReference type="PROSITE" id="PS50181">
    <property type="entry name" value="FBOX"/>
    <property type="match status" value="1"/>
</dbReference>
<protein>
    <recommendedName>
        <fullName evidence="6">F-box domain-containing protein</fullName>
    </recommendedName>
</protein>
<dbReference type="InterPro" id="IPR036322">
    <property type="entry name" value="WD40_repeat_dom_sf"/>
</dbReference>
<dbReference type="InterPro" id="IPR001680">
    <property type="entry name" value="WD40_rpt"/>
</dbReference>
<dbReference type="InterPro" id="IPR036047">
    <property type="entry name" value="F-box-like_dom_sf"/>
</dbReference>
<evidence type="ECO:0000256" key="1">
    <source>
        <dbReference type="ARBA" id="ARBA00004496"/>
    </source>
</evidence>
<dbReference type="SMART" id="SM00320">
    <property type="entry name" value="WD40"/>
    <property type="match status" value="4"/>
</dbReference>
<dbReference type="PANTHER" id="PTHR46853">
    <property type="entry name" value="METHYLOSOME PROTEIN 50"/>
    <property type="match status" value="1"/>
</dbReference>
<dbReference type="OrthoDB" id="2305498at2759"/>
<evidence type="ECO:0000259" key="6">
    <source>
        <dbReference type="PROSITE" id="PS50181"/>
    </source>
</evidence>
<dbReference type="PANTHER" id="PTHR46853:SF1">
    <property type="entry name" value="METHYLOSOME PROTEIN 50"/>
    <property type="match status" value="1"/>
</dbReference>
<dbReference type="InterPro" id="IPR001810">
    <property type="entry name" value="F-box_dom"/>
</dbReference>
<proteinExistence type="predicted"/>
<dbReference type="InterPro" id="IPR019775">
    <property type="entry name" value="WD40_repeat_CS"/>
</dbReference>
<keyword evidence="8" id="KW-1185">Reference proteome</keyword>
<dbReference type="GeneID" id="106670686"/>
<dbReference type="EnsemblMetazoa" id="XM_014401211.2">
    <property type="protein sequence ID" value="XP_014256697.1"/>
    <property type="gene ID" value="LOC106670686"/>
</dbReference>
<dbReference type="GO" id="GO:0034709">
    <property type="term" value="C:methylosome"/>
    <property type="evidence" value="ECO:0007669"/>
    <property type="project" value="TreeGrafter"/>
</dbReference>
<dbReference type="Proteomes" id="UP000494040">
    <property type="component" value="Unassembled WGS sequence"/>
</dbReference>
<dbReference type="KEGG" id="clec:106670686"/>
<dbReference type="SUPFAM" id="SSF81383">
    <property type="entry name" value="F-box domain"/>
    <property type="match status" value="1"/>
</dbReference>
<dbReference type="RefSeq" id="XP_014256697.1">
    <property type="nucleotide sequence ID" value="XM_014401211.2"/>
</dbReference>
<accession>A0A8I6S5X2</accession>
<comment type="subcellular location">
    <subcellularLocation>
        <location evidence="1">Cytoplasm</location>
    </subcellularLocation>
</comment>
<dbReference type="InterPro" id="IPR015943">
    <property type="entry name" value="WD40/YVTN_repeat-like_dom_sf"/>
</dbReference>
<keyword evidence="4" id="KW-0677">Repeat</keyword>
<evidence type="ECO:0000256" key="2">
    <source>
        <dbReference type="ARBA" id="ARBA00022490"/>
    </source>
</evidence>
<dbReference type="SMART" id="SM00256">
    <property type="entry name" value="FBOX"/>
    <property type="match status" value="1"/>
</dbReference>
<dbReference type="Pfam" id="PF12937">
    <property type="entry name" value="F-box-like"/>
    <property type="match status" value="1"/>
</dbReference>
<evidence type="ECO:0000256" key="3">
    <source>
        <dbReference type="ARBA" id="ARBA00022574"/>
    </source>
</evidence>
<dbReference type="PROSITE" id="PS00678">
    <property type="entry name" value="WD_REPEATS_1"/>
    <property type="match status" value="1"/>
</dbReference>
<dbReference type="Gene3D" id="2.130.10.10">
    <property type="entry name" value="YVTN repeat-like/Quinoprotein amine dehydrogenase"/>
    <property type="match status" value="2"/>
</dbReference>